<evidence type="ECO:0000313" key="3">
    <source>
        <dbReference type="Proteomes" id="UP000295554"/>
    </source>
</evidence>
<reference evidence="2 3" key="1">
    <citation type="submission" date="2019-03" db="EMBL/GenBank/DDBJ databases">
        <title>Seongchinamella monodicae gen. nov., sp. nov., a novel member of the Gammaproteobacteria isolated from a tidal mudflat of beach.</title>
        <authorList>
            <person name="Yang H.G."/>
            <person name="Kang J.W."/>
            <person name="Lee S.D."/>
        </authorList>
    </citation>
    <scope>NUCLEOTIDE SEQUENCE [LARGE SCALE GENOMIC DNA]</scope>
    <source>
        <strain evidence="2 3">GH4-78</strain>
    </source>
</reference>
<organism evidence="2 3">
    <name type="scientific">Seongchinamella unica</name>
    <dbReference type="NCBI Taxonomy" id="2547392"/>
    <lineage>
        <taxon>Bacteria</taxon>
        <taxon>Pseudomonadati</taxon>
        <taxon>Pseudomonadota</taxon>
        <taxon>Gammaproteobacteria</taxon>
        <taxon>Cellvibrionales</taxon>
        <taxon>Halieaceae</taxon>
        <taxon>Seongchinamella</taxon>
    </lineage>
</organism>
<comment type="caution">
    <text evidence="2">The sequence shown here is derived from an EMBL/GenBank/DDBJ whole genome shotgun (WGS) entry which is preliminary data.</text>
</comment>
<sequence>MAFMDIDTGTIQRVRDALLQQGRAAPEAGDESADHGELPFRQDLLERFTPFAETMFLVAIVDGHEDPAELDALRGAMHMLTANQLPADALVDVYQRCKHDLAQIGLQQYLERIGSQLAGDRMDRETAFTLAAAVALADEQVHGAELELMSEIAGYFGISSKAAKTLLAEI</sequence>
<feature type="domain" description="Co-chaperone DjlA N-terminal" evidence="1">
    <location>
        <begin position="55"/>
        <end position="163"/>
    </location>
</feature>
<gene>
    <name evidence="2" type="ORF">E2F43_16135</name>
</gene>
<dbReference type="SUPFAM" id="SSF158682">
    <property type="entry name" value="TerB-like"/>
    <property type="match status" value="1"/>
</dbReference>
<dbReference type="EMBL" id="SMSE01000004">
    <property type="protein sequence ID" value="TDG11894.1"/>
    <property type="molecule type" value="Genomic_DNA"/>
</dbReference>
<dbReference type="Proteomes" id="UP000295554">
    <property type="component" value="Unassembled WGS sequence"/>
</dbReference>
<dbReference type="OrthoDB" id="9880068at2"/>
<protein>
    <recommendedName>
        <fullName evidence="1">Co-chaperone DjlA N-terminal domain-containing protein</fullName>
    </recommendedName>
</protein>
<evidence type="ECO:0000313" key="2">
    <source>
        <dbReference type="EMBL" id="TDG11894.1"/>
    </source>
</evidence>
<keyword evidence="3" id="KW-1185">Reference proteome</keyword>
<name>A0A4R5LNJ2_9GAMM</name>
<dbReference type="AlphaFoldDB" id="A0A4R5LNJ2"/>
<dbReference type="InterPro" id="IPR029024">
    <property type="entry name" value="TerB-like"/>
</dbReference>
<proteinExistence type="predicted"/>
<dbReference type="Pfam" id="PF05099">
    <property type="entry name" value="TerB"/>
    <property type="match status" value="1"/>
</dbReference>
<accession>A0A4R5LNJ2</accession>
<dbReference type="InterPro" id="IPR007791">
    <property type="entry name" value="DjlA_N"/>
</dbReference>
<dbReference type="Gene3D" id="1.10.3680.10">
    <property type="entry name" value="TerB-like"/>
    <property type="match status" value="1"/>
</dbReference>
<evidence type="ECO:0000259" key="1">
    <source>
        <dbReference type="Pfam" id="PF05099"/>
    </source>
</evidence>